<dbReference type="Proteomes" id="UP000602076">
    <property type="component" value="Unassembled WGS sequence"/>
</dbReference>
<evidence type="ECO:0000313" key="1">
    <source>
        <dbReference type="EMBL" id="MBD3108549.1"/>
    </source>
</evidence>
<keyword evidence="2" id="KW-1185">Reference proteome</keyword>
<reference evidence="1" key="1">
    <citation type="submission" date="2020-09" db="EMBL/GenBank/DDBJ databases">
        <title>Bacillus faecalis sp. nov., a moderately halophilic bacterium isolated from cow faeces.</title>
        <authorList>
            <person name="Jiang L."/>
            <person name="Lee J."/>
        </authorList>
    </citation>
    <scope>NUCLEOTIDE SEQUENCE</scope>
    <source>
        <strain evidence="1">AGMB 02131</strain>
    </source>
</reference>
<dbReference type="AlphaFoldDB" id="A0A927HB25"/>
<proteinExistence type="predicted"/>
<dbReference type="RefSeq" id="WP_190998093.1">
    <property type="nucleotide sequence ID" value="NZ_JACXSI010000020.1"/>
</dbReference>
<dbReference type="Pfam" id="PF05768">
    <property type="entry name" value="Glrx-like"/>
    <property type="match status" value="1"/>
</dbReference>
<dbReference type="InterPro" id="IPR036249">
    <property type="entry name" value="Thioredoxin-like_sf"/>
</dbReference>
<dbReference type="EMBL" id="JACXSI010000020">
    <property type="protein sequence ID" value="MBD3108549.1"/>
    <property type="molecule type" value="Genomic_DNA"/>
</dbReference>
<protein>
    <submittedName>
        <fullName evidence="1">Glutaredoxin family protein</fullName>
    </submittedName>
</protein>
<dbReference type="InterPro" id="IPR052565">
    <property type="entry name" value="Glutaredoxin-like_YDR286C"/>
</dbReference>
<gene>
    <name evidence="1" type="ORF">IEO70_09225</name>
</gene>
<dbReference type="Gene3D" id="3.40.30.10">
    <property type="entry name" value="Glutaredoxin"/>
    <property type="match status" value="1"/>
</dbReference>
<sequence length="81" mass="9396">MKQQLTLYSKQNCHLCEVAKEELEKVKKQIGCSYEEIDIYENDELLELYGLMIPVVQYNGEIIQYGQITHHAITSFLNNGT</sequence>
<dbReference type="PANTHER" id="PTHR33558:SF1">
    <property type="entry name" value="GLUTAREDOXIN-LIKE PROTEIN C5ORF63 HOMOLOG"/>
    <property type="match status" value="1"/>
</dbReference>
<comment type="caution">
    <text evidence="1">The sequence shown here is derived from an EMBL/GenBank/DDBJ whole genome shotgun (WGS) entry which is preliminary data.</text>
</comment>
<organism evidence="1 2">
    <name type="scientific">Peribacillus faecalis</name>
    <dbReference type="NCBI Taxonomy" id="2772559"/>
    <lineage>
        <taxon>Bacteria</taxon>
        <taxon>Bacillati</taxon>
        <taxon>Bacillota</taxon>
        <taxon>Bacilli</taxon>
        <taxon>Bacillales</taxon>
        <taxon>Bacillaceae</taxon>
        <taxon>Peribacillus</taxon>
    </lineage>
</organism>
<dbReference type="InterPro" id="IPR008554">
    <property type="entry name" value="Glutaredoxin-like"/>
</dbReference>
<name>A0A927HB25_9BACI</name>
<evidence type="ECO:0000313" key="2">
    <source>
        <dbReference type="Proteomes" id="UP000602076"/>
    </source>
</evidence>
<accession>A0A927HB25</accession>
<dbReference type="PANTHER" id="PTHR33558">
    <property type="entry name" value="GLUTAREDOXIN-LIKE PROTEIN C5ORF63 HOMOLOG"/>
    <property type="match status" value="1"/>
</dbReference>
<dbReference type="SUPFAM" id="SSF52833">
    <property type="entry name" value="Thioredoxin-like"/>
    <property type="match status" value="1"/>
</dbReference>